<dbReference type="AlphaFoldDB" id="A0A6N7L612"/>
<evidence type="ECO:0000313" key="3">
    <source>
        <dbReference type="Proteomes" id="UP000450000"/>
    </source>
</evidence>
<protein>
    <submittedName>
        <fullName evidence="2">Uncharacterized protein</fullName>
    </submittedName>
</protein>
<dbReference type="RefSeq" id="WP_153471775.1">
    <property type="nucleotide sequence ID" value="NZ_WBOF01000007.1"/>
</dbReference>
<comment type="caution">
    <text evidence="2">The sequence shown here is derived from an EMBL/GenBank/DDBJ whole genome shotgun (WGS) entry which is preliminary data.</text>
</comment>
<reference evidence="2 3" key="1">
    <citation type="submission" date="2019-09" db="EMBL/GenBank/DDBJ databases">
        <title>Genome Sequences of Streptomyces kaniharaensis ATCC 21070.</title>
        <authorList>
            <person name="Zhu W."/>
            <person name="De Crecy-Lagard V."/>
            <person name="Richards N.G."/>
        </authorList>
    </citation>
    <scope>NUCLEOTIDE SEQUENCE [LARGE SCALE GENOMIC DNA]</scope>
    <source>
        <strain evidence="2 3">SF-557</strain>
    </source>
</reference>
<dbReference type="Proteomes" id="UP000450000">
    <property type="component" value="Unassembled WGS sequence"/>
</dbReference>
<name>A0A6N7L612_9ACTN</name>
<sequence length="133" mass="14747">MTTKKTSVPCHAHAAGSWGCPVAELCTVQTRLLALLERYADGPLSMDYRFSPDETTQRAIRLLAALLNVPPRAVRRHARSSRWPAGRKLRQAVHHQTEEEFCPARLAERAAKQARAEAADARRRAARASHGGE</sequence>
<keyword evidence="3" id="KW-1185">Reference proteome</keyword>
<feature type="compositionally biased region" description="Basic and acidic residues" evidence="1">
    <location>
        <begin position="112"/>
        <end position="123"/>
    </location>
</feature>
<evidence type="ECO:0000256" key="1">
    <source>
        <dbReference type="SAM" id="MobiDB-lite"/>
    </source>
</evidence>
<proteinExistence type="predicted"/>
<dbReference type="EMBL" id="WBOF01000007">
    <property type="protein sequence ID" value="MQS17924.1"/>
    <property type="molecule type" value="Genomic_DNA"/>
</dbReference>
<organism evidence="2 3">
    <name type="scientific">Streptomyces kaniharaensis</name>
    <dbReference type="NCBI Taxonomy" id="212423"/>
    <lineage>
        <taxon>Bacteria</taxon>
        <taxon>Bacillati</taxon>
        <taxon>Actinomycetota</taxon>
        <taxon>Actinomycetes</taxon>
        <taxon>Kitasatosporales</taxon>
        <taxon>Streptomycetaceae</taxon>
        <taxon>Streptomyces</taxon>
    </lineage>
</organism>
<gene>
    <name evidence="2" type="ORF">F7Q99_38485</name>
</gene>
<accession>A0A6N7L612</accession>
<feature type="region of interest" description="Disordered" evidence="1">
    <location>
        <begin position="112"/>
        <end position="133"/>
    </location>
</feature>
<dbReference type="OrthoDB" id="9914754at2"/>
<evidence type="ECO:0000313" key="2">
    <source>
        <dbReference type="EMBL" id="MQS17924.1"/>
    </source>
</evidence>